<evidence type="ECO:0000313" key="5">
    <source>
        <dbReference type="Proteomes" id="UP000193498"/>
    </source>
</evidence>
<feature type="domain" description="Cyclin-like" evidence="3">
    <location>
        <begin position="355"/>
        <end position="441"/>
    </location>
</feature>
<evidence type="ECO:0000259" key="3">
    <source>
        <dbReference type="SMART" id="SM00385"/>
    </source>
</evidence>
<feature type="region of interest" description="Disordered" evidence="2">
    <location>
        <begin position="118"/>
        <end position="142"/>
    </location>
</feature>
<dbReference type="InterPro" id="IPR036915">
    <property type="entry name" value="Cyclin-like_sf"/>
</dbReference>
<gene>
    <name evidence="4" type="ORF">K493DRAFT_310040</name>
</gene>
<organism evidence="4 5">
    <name type="scientific">Basidiobolus meristosporus CBS 931.73</name>
    <dbReference type="NCBI Taxonomy" id="1314790"/>
    <lineage>
        <taxon>Eukaryota</taxon>
        <taxon>Fungi</taxon>
        <taxon>Fungi incertae sedis</taxon>
        <taxon>Zoopagomycota</taxon>
        <taxon>Entomophthoromycotina</taxon>
        <taxon>Basidiobolomycetes</taxon>
        <taxon>Basidiobolales</taxon>
        <taxon>Basidiobolaceae</taxon>
        <taxon>Basidiobolus</taxon>
    </lineage>
</organism>
<dbReference type="InterPro" id="IPR006671">
    <property type="entry name" value="Cyclin_N"/>
</dbReference>
<dbReference type="AlphaFoldDB" id="A0A1Y1ZC91"/>
<dbReference type="PANTHER" id="PTHR22896">
    <property type="entry name" value="CDK5 AND ABL1 ENZYME SUBSTRATE 1"/>
    <property type="match status" value="1"/>
</dbReference>
<comment type="similarity">
    <text evidence="1">Belongs to the cyclin family.</text>
</comment>
<keyword evidence="1" id="KW-0195">Cyclin</keyword>
<evidence type="ECO:0000313" key="4">
    <source>
        <dbReference type="EMBL" id="ORY07826.1"/>
    </source>
</evidence>
<keyword evidence="5" id="KW-1185">Reference proteome</keyword>
<evidence type="ECO:0000256" key="1">
    <source>
        <dbReference type="RuleBase" id="RU000383"/>
    </source>
</evidence>
<feature type="compositionally biased region" description="Basic and acidic residues" evidence="2">
    <location>
        <begin position="70"/>
        <end position="89"/>
    </location>
</feature>
<name>A0A1Y1ZC91_9FUNG</name>
<dbReference type="GO" id="GO:0051726">
    <property type="term" value="P:regulation of cell cycle"/>
    <property type="evidence" value="ECO:0007669"/>
    <property type="project" value="InterPro"/>
</dbReference>
<feature type="compositionally biased region" description="Polar residues" evidence="2">
    <location>
        <begin position="118"/>
        <end position="134"/>
    </location>
</feature>
<dbReference type="EMBL" id="MCFE01000005">
    <property type="protein sequence ID" value="ORY07826.1"/>
    <property type="molecule type" value="Genomic_DNA"/>
</dbReference>
<dbReference type="InterPro" id="IPR012388">
    <property type="entry name" value="CABLES1/2"/>
</dbReference>
<comment type="caution">
    <text evidence="4">The sequence shown here is derived from an EMBL/GenBank/DDBJ whole genome shotgun (WGS) entry which is preliminary data.</text>
</comment>
<sequence length="483" mass="55022">MVQENGDNVQIKRQAAFNFLSSINLGKEKNSKPISTENDLELTDFSYSEPNEANVDLSCTEIEPDPPDITGERVSRRIPNEESSGELKKRPTYKRQYTVKDRKAADFLSNISLRASDSASIVSESLPNEKQTSDGVGRSLSTRRHSNAAAVNNGSQGLTIHQTLPDNLEHSNDHHVSTSYRSEAMTMQSPNPAYTVHSGKFSPSQTAIADVQNSRLILTTPSTPFMVFSVLKYYDEKTRQRRRKKFHNISFDKITGMSENLKKKKAESYAHLLVPSYSLDNEANEESDYDPYFLDDPDLKTGTRRTVISLPGFMGSIIQFTKPAELKKEINDHFRQTHPTVDSELTLSKIRSLKNKLVTIAKHQDLEISTVANAYAYFEKLVLKNYVKRDNRRLIAGVCLFLATKANEPKERDYLSLLESVNRVLEVTPKELREQEFAVFTALDFNLYLPRNDFMAHFERIFNQLDYNNVQDYLGENLFFVAD</sequence>
<dbReference type="STRING" id="1314790.A0A1Y1ZC91"/>
<dbReference type="Gene3D" id="1.10.472.10">
    <property type="entry name" value="Cyclin-like"/>
    <property type="match status" value="1"/>
</dbReference>
<dbReference type="SMART" id="SM00385">
    <property type="entry name" value="CYCLIN"/>
    <property type="match status" value="1"/>
</dbReference>
<dbReference type="SUPFAM" id="SSF47954">
    <property type="entry name" value="Cyclin-like"/>
    <property type="match status" value="1"/>
</dbReference>
<dbReference type="InParanoid" id="A0A1Y1ZC91"/>
<dbReference type="Pfam" id="PF00134">
    <property type="entry name" value="Cyclin_N"/>
    <property type="match status" value="1"/>
</dbReference>
<dbReference type="OrthoDB" id="5353095at2759"/>
<dbReference type="InterPro" id="IPR013763">
    <property type="entry name" value="Cyclin-like_dom"/>
</dbReference>
<accession>A0A1Y1ZC91</accession>
<proteinExistence type="inferred from homology"/>
<protein>
    <submittedName>
        <fullName evidence="4">Cyclin-like protein</fullName>
    </submittedName>
</protein>
<evidence type="ECO:0000256" key="2">
    <source>
        <dbReference type="SAM" id="MobiDB-lite"/>
    </source>
</evidence>
<feature type="region of interest" description="Disordered" evidence="2">
    <location>
        <begin position="58"/>
        <end position="90"/>
    </location>
</feature>
<dbReference type="PANTHER" id="PTHR22896:SF0">
    <property type="entry name" value="CYCLIN N-TERMINAL DOMAIN-CONTAINING PROTEIN"/>
    <property type="match status" value="1"/>
</dbReference>
<dbReference type="Proteomes" id="UP000193498">
    <property type="component" value="Unassembled WGS sequence"/>
</dbReference>
<dbReference type="CDD" id="cd20556">
    <property type="entry name" value="CYCLIN_CABLES"/>
    <property type="match status" value="1"/>
</dbReference>
<reference evidence="4 5" key="1">
    <citation type="submission" date="2016-07" db="EMBL/GenBank/DDBJ databases">
        <title>Pervasive Adenine N6-methylation of Active Genes in Fungi.</title>
        <authorList>
            <consortium name="DOE Joint Genome Institute"/>
            <person name="Mondo S.J."/>
            <person name="Dannebaum R.O."/>
            <person name="Kuo R.C."/>
            <person name="Labutti K."/>
            <person name="Haridas S."/>
            <person name="Kuo A."/>
            <person name="Salamov A."/>
            <person name="Ahrendt S.R."/>
            <person name="Lipzen A."/>
            <person name="Sullivan W."/>
            <person name="Andreopoulos W.B."/>
            <person name="Clum A."/>
            <person name="Lindquist E."/>
            <person name="Daum C."/>
            <person name="Ramamoorthy G.K."/>
            <person name="Gryganskyi A."/>
            <person name="Culley D."/>
            <person name="Magnuson J.K."/>
            <person name="James T.Y."/>
            <person name="O'Malley M.A."/>
            <person name="Stajich J.E."/>
            <person name="Spatafora J.W."/>
            <person name="Visel A."/>
            <person name="Grigoriev I.V."/>
        </authorList>
    </citation>
    <scope>NUCLEOTIDE SEQUENCE [LARGE SCALE GENOMIC DNA]</scope>
    <source>
        <strain evidence="4 5">CBS 931.73</strain>
    </source>
</reference>